<comment type="caution">
    <text evidence="5">The sequence shown here is derived from an EMBL/GenBank/DDBJ whole genome shotgun (WGS) entry which is preliminary data.</text>
</comment>
<dbReference type="Gene3D" id="1.20.1420.20">
    <property type="entry name" value="M75 peptidase, HXXE motif"/>
    <property type="match status" value="1"/>
</dbReference>
<dbReference type="InterPro" id="IPR018976">
    <property type="entry name" value="Imelysin-like"/>
</dbReference>
<dbReference type="PROSITE" id="PS51257">
    <property type="entry name" value="PROKAR_LIPOPROTEIN"/>
    <property type="match status" value="1"/>
</dbReference>
<evidence type="ECO:0000256" key="2">
    <source>
        <dbReference type="ARBA" id="ARBA00022729"/>
    </source>
</evidence>
<name>A0ABV7VMA2_9GAMM</name>
<dbReference type="RefSeq" id="WP_376864131.1">
    <property type="nucleotide sequence ID" value="NZ_JBHRYB010000001.1"/>
</dbReference>
<evidence type="ECO:0000313" key="5">
    <source>
        <dbReference type="EMBL" id="MFC3678579.1"/>
    </source>
</evidence>
<sequence length="368" mass="40374">MSKPRLNSLRSLIVAAAAAMLLACGSESSSKHTAYQEPRTADVAVAGIIDHSVIPAAENFYTQAAQLDSAAQNFCAAITPTNLAQVQNQWKQTSTAWYRLLPFNFGPTINDIVEPEYIYIDALRHRGINNTESIRADIRTMMDADTALTLADFQQKGNQLRGLLALEILLFEHHNTASNSAAEILDDYTNSHKCAILSIYSNRLAVRAESIVSGWTNNYKNSGKSYRDLLINGELESIKTPEDGAPAAEKLIVSAQEYFDYVPRRLVLDKAAQLSGNIYPQLMASVAAVEHMVEGQANSEDSFSALLTENSPRYLFTIRSNIQRAKDSINDGNNADIYAAFRLLDGNMKRELKDGIGIGLGLSFSDGD</sequence>
<keyword evidence="2 3" id="KW-0732">Signal</keyword>
<feature type="signal peptide" evidence="3">
    <location>
        <begin position="1"/>
        <end position="23"/>
    </location>
</feature>
<protein>
    <submittedName>
        <fullName evidence="5">Imelysin family protein</fullName>
    </submittedName>
</protein>
<dbReference type="InterPro" id="IPR038352">
    <property type="entry name" value="Imelysin_sf"/>
</dbReference>
<evidence type="ECO:0000256" key="1">
    <source>
        <dbReference type="ARBA" id="ARBA00004196"/>
    </source>
</evidence>
<evidence type="ECO:0000256" key="3">
    <source>
        <dbReference type="SAM" id="SignalP"/>
    </source>
</evidence>
<evidence type="ECO:0000313" key="6">
    <source>
        <dbReference type="Proteomes" id="UP001595722"/>
    </source>
</evidence>
<organism evidence="5 6">
    <name type="scientific">Bacterioplanoides pacificum</name>
    <dbReference type="NCBI Taxonomy" id="1171596"/>
    <lineage>
        <taxon>Bacteria</taxon>
        <taxon>Pseudomonadati</taxon>
        <taxon>Pseudomonadota</taxon>
        <taxon>Gammaproteobacteria</taxon>
        <taxon>Oceanospirillales</taxon>
        <taxon>Oceanospirillaceae</taxon>
        <taxon>Bacterioplanoides</taxon>
    </lineage>
</organism>
<reference evidence="6" key="1">
    <citation type="journal article" date="2019" name="Int. J. Syst. Evol. Microbiol.">
        <title>The Global Catalogue of Microorganisms (GCM) 10K type strain sequencing project: providing services to taxonomists for standard genome sequencing and annotation.</title>
        <authorList>
            <consortium name="The Broad Institute Genomics Platform"/>
            <consortium name="The Broad Institute Genome Sequencing Center for Infectious Disease"/>
            <person name="Wu L."/>
            <person name="Ma J."/>
        </authorList>
    </citation>
    <scope>NUCLEOTIDE SEQUENCE [LARGE SCALE GENOMIC DNA]</scope>
    <source>
        <strain evidence="6">KCTC 42424</strain>
    </source>
</reference>
<gene>
    <name evidence="5" type="ORF">ACFOMG_00455</name>
</gene>
<evidence type="ECO:0000259" key="4">
    <source>
        <dbReference type="Pfam" id="PF09375"/>
    </source>
</evidence>
<dbReference type="Pfam" id="PF09375">
    <property type="entry name" value="Peptidase_M75"/>
    <property type="match status" value="1"/>
</dbReference>
<comment type="subcellular location">
    <subcellularLocation>
        <location evidence="1">Cell envelope</location>
    </subcellularLocation>
</comment>
<feature type="chain" id="PRO_5046477221" evidence="3">
    <location>
        <begin position="24"/>
        <end position="368"/>
    </location>
</feature>
<dbReference type="EMBL" id="JBHRYB010000001">
    <property type="protein sequence ID" value="MFC3678579.1"/>
    <property type="molecule type" value="Genomic_DNA"/>
</dbReference>
<keyword evidence="6" id="KW-1185">Reference proteome</keyword>
<accession>A0ABV7VMA2</accession>
<proteinExistence type="predicted"/>
<feature type="domain" description="Imelysin-like" evidence="4">
    <location>
        <begin position="54"/>
        <end position="329"/>
    </location>
</feature>
<dbReference type="Proteomes" id="UP001595722">
    <property type="component" value="Unassembled WGS sequence"/>
</dbReference>